<dbReference type="EMBL" id="JBHUDP010000011">
    <property type="protein sequence ID" value="MFD1687363.1"/>
    <property type="molecule type" value="Genomic_DNA"/>
</dbReference>
<gene>
    <name evidence="1" type="ORF">ACFSAS_17350</name>
</gene>
<proteinExistence type="predicted"/>
<organism evidence="1 2">
    <name type="scientific">Halobellus litoreus</name>
    <dbReference type="NCBI Taxonomy" id="755310"/>
    <lineage>
        <taxon>Archaea</taxon>
        <taxon>Methanobacteriati</taxon>
        <taxon>Methanobacteriota</taxon>
        <taxon>Stenosarchaea group</taxon>
        <taxon>Halobacteria</taxon>
        <taxon>Halobacteriales</taxon>
        <taxon>Haloferacaceae</taxon>
        <taxon>Halobellus</taxon>
    </lineage>
</organism>
<protein>
    <recommendedName>
        <fullName evidence="3">Ferritin-like metal-binding protein YciE</fullName>
    </recommendedName>
</protein>
<name>A0ABD6DYK0_9EURY</name>
<evidence type="ECO:0000313" key="1">
    <source>
        <dbReference type="EMBL" id="MFD1687363.1"/>
    </source>
</evidence>
<reference evidence="1 2" key="1">
    <citation type="journal article" date="2019" name="Int. J. Syst. Evol. Microbiol.">
        <title>The Global Catalogue of Microorganisms (GCM) 10K type strain sequencing project: providing services to taxonomists for standard genome sequencing and annotation.</title>
        <authorList>
            <consortium name="The Broad Institute Genomics Platform"/>
            <consortium name="The Broad Institute Genome Sequencing Center for Infectious Disease"/>
            <person name="Wu L."/>
            <person name="Ma J."/>
        </authorList>
    </citation>
    <scope>NUCLEOTIDE SEQUENCE [LARGE SCALE GENOMIC DNA]</scope>
    <source>
        <strain evidence="1 2">CGMCC 1.10387</strain>
    </source>
</reference>
<evidence type="ECO:0008006" key="3">
    <source>
        <dbReference type="Google" id="ProtNLM"/>
    </source>
</evidence>
<sequence length="140" mass="15671">MTETPASDLRDAIERIEIAYEYLISFAGEGIDRETVKAGTSQTKDYVADFDSGLEDGYEAALAVPDHHDEFDTENYRAFLDDMASEIDEARTVLQLLGEQESVTSPMADNLNGMAVFQSVMMKFFFLDELTGHLERDPAE</sequence>
<dbReference type="AlphaFoldDB" id="A0ABD6DYK0"/>
<accession>A0ABD6DYK0</accession>
<dbReference type="Proteomes" id="UP001597092">
    <property type="component" value="Unassembled WGS sequence"/>
</dbReference>
<dbReference type="RefSeq" id="WP_256305681.1">
    <property type="nucleotide sequence ID" value="NZ_JANHAW010000001.1"/>
</dbReference>
<comment type="caution">
    <text evidence="1">The sequence shown here is derived from an EMBL/GenBank/DDBJ whole genome shotgun (WGS) entry which is preliminary data.</text>
</comment>
<keyword evidence="2" id="KW-1185">Reference proteome</keyword>
<evidence type="ECO:0000313" key="2">
    <source>
        <dbReference type="Proteomes" id="UP001597092"/>
    </source>
</evidence>